<reference evidence="4" key="1">
    <citation type="submission" date="2023-06" db="EMBL/GenBank/DDBJ databases">
        <title>Egi l300058.</title>
        <authorList>
            <person name="Gao L."/>
            <person name="Fang B.-Z."/>
            <person name="Li W.-J."/>
        </authorList>
    </citation>
    <scope>NUCLEOTIDE SEQUENCE</scope>
    <source>
        <strain evidence="4">EGI L300058</strain>
    </source>
</reference>
<accession>A0ABT8GDX7</accession>
<dbReference type="Proteomes" id="UP001172708">
    <property type="component" value="Unassembled WGS sequence"/>
</dbReference>
<evidence type="ECO:0000313" key="5">
    <source>
        <dbReference type="Proteomes" id="UP001172708"/>
    </source>
</evidence>
<dbReference type="SUPFAM" id="SSF54814">
    <property type="entry name" value="Prokaryotic type KH domain (KH-domain type II)"/>
    <property type="match status" value="1"/>
</dbReference>
<dbReference type="HAMAP" id="MF_00088">
    <property type="entry name" value="KhpA"/>
    <property type="match status" value="1"/>
</dbReference>
<comment type="caution">
    <text evidence="4">The sequence shown here is derived from an EMBL/GenBank/DDBJ whole genome shotgun (WGS) entry which is preliminary data.</text>
</comment>
<evidence type="ECO:0000256" key="3">
    <source>
        <dbReference type="HAMAP-Rule" id="MF_00088"/>
    </source>
</evidence>
<comment type="similarity">
    <text evidence="3">Belongs to the KhpA RNA-binding protein family.</text>
</comment>
<proteinExistence type="inferred from homology"/>
<evidence type="ECO:0000313" key="4">
    <source>
        <dbReference type="EMBL" id="MDN4479625.1"/>
    </source>
</evidence>
<organism evidence="4 5">
    <name type="scientific">Demequina muriae</name>
    <dbReference type="NCBI Taxonomy" id="3051664"/>
    <lineage>
        <taxon>Bacteria</taxon>
        <taxon>Bacillati</taxon>
        <taxon>Actinomycetota</taxon>
        <taxon>Actinomycetes</taxon>
        <taxon>Micrococcales</taxon>
        <taxon>Demequinaceae</taxon>
        <taxon>Demequina</taxon>
    </lineage>
</organism>
<dbReference type="PROSITE" id="PS50084">
    <property type="entry name" value="KH_TYPE_1"/>
    <property type="match status" value="1"/>
</dbReference>
<protein>
    <recommendedName>
        <fullName evidence="3">RNA-binding protein KhpA</fullName>
    </recommendedName>
    <alternativeName>
        <fullName evidence="3">KH-domain protein A</fullName>
    </alternativeName>
</protein>
<comment type="subcellular location">
    <subcellularLocation>
        <location evidence="3">Cytoplasm</location>
    </subcellularLocation>
</comment>
<evidence type="ECO:0000256" key="1">
    <source>
        <dbReference type="ARBA" id="ARBA00022490"/>
    </source>
</evidence>
<dbReference type="EMBL" id="JAUHQA010000001">
    <property type="protein sequence ID" value="MDN4479625.1"/>
    <property type="molecule type" value="Genomic_DNA"/>
</dbReference>
<dbReference type="InterPro" id="IPR020627">
    <property type="entry name" value="KhpA"/>
</dbReference>
<dbReference type="Pfam" id="PF13083">
    <property type="entry name" value="KH_KhpA-B"/>
    <property type="match status" value="1"/>
</dbReference>
<dbReference type="CDD" id="cd22533">
    <property type="entry name" value="KH-II_YlqC-like"/>
    <property type="match status" value="1"/>
</dbReference>
<dbReference type="InterPro" id="IPR009019">
    <property type="entry name" value="KH_sf_prok-type"/>
</dbReference>
<dbReference type="PANTHER" id="PTHR34654:SF1">
    <property type="entry name" value="RNA-BINDING PROTEIN KHPA"/>
    <property type="match status" value="1"/>
</dbReference>
<dbReference type="InterPro" id="IPR015946">
    <property type="entry name" value="KH_dom-like_a/b"/>
</dbReference>
<dbReference type="Gene3D" id="3.30.300.20">
    <property type="match status" value="1"/>
</dbReference>
<evidence type="ECO:0000256" key="2">
    <source>
        <dbReference type="ARBA" id="ARBA00022884"/>
    </source>
</evidence>
<gene>
    <name evidence="3" type="primary">khpA</name>
    <name evidence="4" type="ORF">QQX02_01630</name>
</gene>
<name>A0ABT8GDX7_9MICO</name>
<sequence>MVVDALEFLIKSIVRNPDDVTVTERDGRRGTTLNVVVNPEDLPRVIGRRGRTATAIRTVIDAIARDDVRVNIVDVD</sequence>
<comment type="function">
    <text evidence="3">A probable RNA-binding protein.</text>
</comment>
<keyword evidence="2 3" id="KW-0694">RNA-binding</keyword>
<keyword evidence="5" id="KW-1185">Reference proteome</keyword>
<keyword evidence="1 3" id="KW-0963">Cytoplasm</keyword>
<dbReference type="PANTHER" id="PTHR34654">
    <property type="entry name" value="UPF0109 PROTEIN SCO5592"/>
    <property type="match status" value="1"/>
</dbReference>
<dbReference type="RefSeq" id="WP_301140797.1">
    <property type="nucleotide sequence ID" value="NZ_JAUHQA010000001.1"/>
</dbReference>